<dbReference type="PANTHER" id="PTHR47268">
    <property type="entry name" value="ACYLPHOSPHATASE"/>
    <property type="match status" value="1"/>
</dbReference>
<dbReference type="PRINTS" id="PR00112">
    <property type="entry name" value="ACYLPHPHTASE"/>
</dbReference>
<dbReference type="PROSITE" id="PS00151">
    <property type="entry name" value="ACYLPHOSPHATASE_2"/>
    <property type="match status" value="1"/>
</dbReference>
<evidence type="ECO:0000256" key="3">
    <source>
        <dbReference type="ARBA" id="ARBA00047645"/>
    </source>
</evidence>
<evidence type="ECO:0000259" key="6">
    <source>
        <dbReference type="PROSITE" id="PS51160"/>
    </source>
</evidence>
<dbReference type="EMBL" id="CCMZ01000076">
    <property type="protein sequence ID" value="CDX29184.1"/>
    <property type="molecule type" value="Genomic_DNA"/>
</dbReference>
<dbReference type="AlphaFoldDB" id="A0A090EL00"/>
<evidence type="ECO:0000256" key="4">
    <source>
        <dbReference type="PROSITE-ProRule" id="PRU00520"/>
    </source>
</evidence>
<dbReference type="Gene3D" id="3.30.70.100">
    <property type="match status" value="1"/>
</dbReference>
<name>A0A090EL00_MESPL</name>
<dbReference type="STRING" id="69974.MPLDJ20_150545"/>
<organism evidence="7 8">
    <name type="scientific">Mesorhizobium plurifarium</name>
    <dbReference type="NCBI Taxonomy" id="69974"/>
    <lineage>
        <taxon>Bacteria</taxon>
        <taxon>Pseudomonadati</taxon>
        <taxon>Pseudomonadota</taxon>
        <taxon>Alphaproteobacteria</taxon>
        <taxon>Hyphomicrobiales</taxon>
        <taxon>Phyllobacteriaceae</taxon>
        <taxon>Mesorhizobium</taxon>
    </lineage>
</organism>
<proteinExistence type="inferred from homology"/>
<gene>
    <name evidence="7" type="primary">yccX</name>
    <name evidence="7" type="ORF">MPL3356_90252</name>
</gene>
<sequence length="93" mass="10156">MQGEQRAVRVRISGRVQGVSYRVWTRGEAMRLGLTGWVRNERDGSVTALIAGADGAVTAMIERLWQGPRGAFVSKVEIEEAVGDAPADFRIIV</sequence>
<dbReference type="PANTHER" id="PTHR47268:SF4">
    <property type="entry name" value="ACYLPHOSPHATASE"/>
    <property type="match status" value="1"/>
</dbReference>
<feature type="active site" evidence="4">
    <location>
        <position position="40"/>
    </location>
</feature>
<keyword evidence="4" id="KW-0378">Hydrolase</keyword>
<dbReference type="InterPro" id="IPR001792">
    <property type="entry name" value="Acylphosphatase-like_dom"/>
</dbReference>
<keyword evidence="8" id="KW-1185">Reference proteome</keyword>
<feature type="domain" description="Acylphosphatase-like" evidence="6">
    <location>
        <begin position="7"/>
        <end position="93"/>
    </location>
</feature>
<dbReference type="InterPro" id="IPR020456">
    <property type="entry name" value="Acylphosphatase"/>
</dbReference>
<evidence type="ECO:0000313" key="8">
    <source>
        <dbReference type="Proteomes" id="UP000045285"/>
    </source>
</evidence>
<dbReference type="SUPFAM" id="SSF54975">
    <property type="entry name" value="Acylphosphatase/BLUF domain-like"/>
    <property type="match status" value="1"/>
</dbReference>
<dbReference type="NCBIfam" id="NF010999">
    <property type="entry name" value="PRK14425.1"/>
    <property type="match status" value="1"/>
</dbReference>
<dbReference type="InterPro" id="IPR017968">
    <property type="entry name" value="Acylphosphatase_CS"/>
</dbReference>
<dbReference type="Proteomes" id="UP000045285">
    <property type="component" value="Unassembled WGS sequence"/>
</dbReference>
<dbReference type="Pfam" id="PF00708">
    <property type="entry name" value="Acylphosphatase"/>
    <property type="match status" value="1"/>
</dbReference>
<accession>A0A090EL00</accession>
<protein>
    <recommendedName>
        <fullName evidence="2 4">acylphosphatase</fullName>
        <ecNumber evidence="2 4">3.6.1.7</ecNumber>
    </recommendedName>
</protein>
<dbReference type="PROSITE" id="PS51160">
    <property type="entry name" value="ACYLPHOSPHATASE_3"/>
    <property type="match status" value="1"/>
</dbReference>
<comment type="catalytic activity">
    <reaction evidence="3 4">
        <text>an acyl phosphate + H2O = a carboxylate + phosphate + H(+)</text>
        <dbReference type="Rhea" id="RHEA:14965"/>
        <dbReference type="ChEBI" id="CHEBI:15377"/>
        <dbReference type="ChEBI" id="CHEBI:15378"/>
        <dbReference type="ChEBI" id="CHEBI:29067"/>
        <dbReference type="ChEBI" id="CHEBI:43474"/>
        <dbReference type="ChEBI" id="CHEBI:59918"/>
        <dbReference type="EC" id="3.6.1.7"/>
    </reaction>
</comment>
<feature type="active site" evidence="4">
    <location>
        <position position="22"/>
    </location>
</feature>
<evidence type="ECO:0000256" key="5">
    <source>
        <dbReference type="RuleBase" id="RU004168"/>
    </source>
</evidence>
<reference evidence="8" key="1">
    <citation type="submission" date="2014-08" db="EMBL/GenBank/DDBJ databases">
        <authorList>
            <person name="Moulin L."/>
        </authorList>
    </citation>
    <scope>NUCLEOTIDE SEQUENCE [LARGE SCALE GENOMIC DNA]</scope>
</reference>
<comment type="similarity">
    <text evidence="1 5">Belongs to the acylphosphatase family.</text>
</comment>
<evidence type="ECO:0000256" key="2">
    <source>
        <dbReference type="ARBA" id="ARBA00012150"/>
    </source>
</evidence>
<evidence type="ECO:0000313" key="7">
    <source>
        <dbReference type="EMBL" id="CDX29184.1"/>
    </source>
</evidence>
<evidence type="ECO:0000256" key="1">
    <source>
        <dbReference type="ARBA" id="ARBA00005614"/>
    </source>
</evidence>
<dbReference type="InterPro" id="IPR036046">
    <property type="entry name" value="Acylphosphatase-like_dom_sf"/>
</dbReference>
<dbReference type="EC" id="3.6.1.7" evidence="2 4"/>
<dbReference type="GO" id="GO:0003998">
    <property type="term" value="F:acylphosphatase activity"/>
    <property type="evidence" value="ECO:0007669"/>
    <property type="project" value="UniProtKB-EC"/>
</dbReference>